<evidence type="ECO:0000256" key="5">
    <source>
        <dbReference type="ARBA" id="ARBA00022840"/>
    </source>
</evidence>
<keyword evidence="6 8" id="KW-1133">Transmembrane helix</keyword>
<dbReference type="AlphaFoldDB" id="A0A318RZT0"/>
<name>A0A318RZT0_9DEIO</name>
<dbReference type="FunFam" id="3.40.50.300:FF:000287">
    <property type="entry name" value="Multidrug ABC transporter ATP-binding protein"/>
    <property type="match status" value="1"/>
</dbReference>
<dbReference type="Pfam" id="PF00005">
    <property type="entry name" value="ABC_tran"/>
    <property type="match status" value="1"/>
</dbReference>
<evidence type="ECO:0000256" key="1">
    <source>
        <dbReference type="ARBA" id="ARBA00004651"/>
    </source>
</evidence>
<reference evidence="11 12" key="1">
    <citation type="submission" date="2018-06" db="EMBL/GenBank/DDBJ databases">
        <title>Genomic Encyclopedia of Type Strains, Phase IV (KMG-IV): sequencing the most valuable type-strain genomes for metagenomic binning, comparative biology and taxonomic classification.</title>
        <authorList>
            <person name="Goeker M."/>
        </authorList>
    </citation>
    <scope>NUCLEOTIDE SEQUENCE [LARGE SCALE GENOMIC DNA]</scope>
    <source>
        <strain evidence="11 12">DSM 18048</strain>
    </source>
</reference>
<organism evidence="11 12">
    <name type="scientific">Deinococcus yavapaiensis KR-236</name>
    <dbReference type="NCBI Taxonomy" id="694435"/>
    <lineage>
        <taxon>Bacteria</taxon>
        <taxon>Thermotogati</taxon>
        <taxon>Deinococcota</taxon>
        <taxon>Deinococci</taxon>
        <taxon>Deinococcales</taxon>
        <taxon>Deinococcaceae</taxon>
        <taxon>Deinococcus</taxon>
    </lineage>
</organism>
<dbReference type="PANTHER" id="PTHR24221">
    <property type="entry name" value="ATP-BINDING CASSETTE SUB-FAMILY B"/>
    <property type="match status" value="1"/>
</dbReference>
<evidence type="ECO:0000256" key="8">
    <source>
        <dbReference type="SAM" id="Phobius"/>
    </source>
</evidence>
<keyword evidence="7 8" id="KW-0472">Membrane</keyword>
<dbReference type="SUPFAM" id="SSF90123">
    <property type="entry name" value="ABC transporter transmembrane region"/>
    <property type="match status" value="1"/>
</dbReference>
<feature type="transmembrane region" description="Helical" evidence="8">
    <location>
        <begin position="183"/>
        <end position="201"/>
    </location>
</feature>
<gene>
    <name evidence="11" type="ORF">DES52_12147</name>
</gene>
<feature type="domain" description="ABC transmembrane type-1" evidence="10">
    <location>
        <begin position="32"/>
        <end position="324"/>
    </location>
</feature>
<evidence type="ECO:0000313" key="11">
    <source>
        <dbReference type="EMBL" id="PYE49914.1"/>
    </source>
</evidence>
<dbReference type="SUPFAM" id="SSF52540">
    <property type="entry name" value="P-loop containing nucleoside triphosphate hydrolases"/>
    <property type="match status" value="1"/>
</dbReference>
<keyword evidence="3 8" id="KW-0812">Transmembrane</keyword>
<dbReference type="InterPro" id="IPR003593">
    <property type="entry name" value="AAA+_ATPase"/>
</dbReference>
<dbReference type="InterPro" id="IPR011527">
    <property type="entry name" value="ABC1_TM_dom"/>
</dbReference>
<accession>A0A318RZT0</accession>
<keyword evidence="12" id="KW-1185">Reference proteome</keyword>
<dbReference type="PROSITE" id="PS50929">
    <property type="entry name" value="ABC_TM1F"/>
    <property type="match status" value="1"/>
</dbReference>
<dbReference type="CDD" id="cd03254">
    <property type="entry name" value="ABCC_Glucan_exporter_like"/>
    <property type="match status" value="1"/>
</dbReference>
<dbReference type="EMBL" id="QJSX01000021">
    <property type="protein sequence ID" value="PYE49914.1"/>
    <property type="molecule type" value="Genomic_DNA"/>
</dbReference>
<dbReference type="GO" id="GO:0005886">
    <property type="term" value="C:plasma membrane"/>
    <property type="evidence" value="ECO:0007669"/>
    <property type="project" value="UniProtKB-SubCell"/>
</dbReference>
<dbReference type="GO" id="GO:0140359">
    <property type="term" value="F:ABC-type transporter activity"/>
    <property type="evidence" value="ECO:0007669"/>
    <property type="project" value="InterPro"/>
</dbReference>
<evidence type="ECO:0000256" key="2">
    <source>
        <dbReference type="ARBA" id="ARBA00022448"/>
    </source>
</evidence>
<dbReference type="Proteomes" id="UP000248326">
    <property type="component" value="Unassembled WGS sequence"/>
</dbReference>
<dbReference type="InterPro" id="IPR036640">
    <property type="entry name" value="ABC1_TM_sf"/>
</dbReference>
<comment type="subcellular location">
    <subcellularLocation>
        <location evidence="1">Cell membrane</location>
        <topology evidence="1">Multi-pass membrane protein</topology>
    </subcellularLocation>
</comment>
<dbReference type="CDD" id="cd18544">
    <property type="entry name" value="ABC_6TM_TmrA_like"/>
    <property type="match status" value="1"/>
</dbReference>
<proteinExistence type="predicted"/>
<dbReference type="GO" id="GO:0005524">
    <property type="term" value="F:ATP binding"/>
    <property type="evidence" value="ECO:0007669"/>
    <property type="project" value="UniProtKB-KW"/>
</dbReference>
<evidence type="ECO:0000259" key="9">
    <source>
        <dbReference type="PROSITE" id="PS50893"/>
    </source>
</evidence>
<evidence type="ECO:0000256" key="4">
    <source>
        <dbReference type="ARBA" id="ARBA00022741"/>
    </source>
</evidence>
<feature type="domain" description="ABC transporter" evidence="9">
    <location>
        <begin position="358"/>
        <end position="600"/>
    </location>
</feature>
<dbReference type="InterPro" id="IPR039421">
    <property type="entry name" value="Type_1_exporter"/>
</dbReference>
<dbReference type="PROSITE" id="PS50893">
    <property type="entry name" value="ABC_TRANSPORTER_2"/>
    <property type="match status" value="1"/>
</dbReference>
<dbReference type="Gene3D" id="3.40.50.300">
    <property type="entry name" value="P-loop containing nucleotide triphosphate hydrolases"/>
    <property type="match status" value="1"/>
</dbReference>
<dbReference type="SMART" id="SM00382">
    <property type="entry name" value="AAA"/>
    <property type="match status" value="1"/>
</dbReference>
<keyword evidence="5 11" id="KW-0067">ATP-binding</keyword>
<dbReference type="GO" id="GO:0016887">
    <property type="term" value="F:ATP hydrolysis activity"/>
    <property type="evidence" value="ECO:0007669"/>
    <property type="project" value="InterPro"/>
</dbReference>
<feature type="transmembrane region" description="Helical" evidence="8">
    <location>
        <begin position="26"/>
        <end position="44"/>
    </location>
</feature>
<protein>
    <submittedName>
        <fullName evidence="11">ATP-binding cassette subfamily B protein</fullName>
    </submittedName>
</protein>
<keyword evidence="4" id="KW-0547">Nucleotide-binding</keyword>
<keyword evidence="2" id="KW-0813">Transport</keyword>
<dbReference type="Pfam" id="PF00664">
    <property type="entry name" value="ABC_membrane"/>
    <property type="match status" value="1"/>
</dbReference>
<dbReference type="PANTHER" id="PTHR24221:SF587">
    <property type="entry name" value="ABC TRANSPORTER RELATED"/>
    <property type="match status" value="1"/>
</dbReference>
<evidence type="ECO:0000256" key="7">
    <source>
        <dbReference type="ARBA" id="ARBA00023136"/>
    </source>
</evidence>
<comment type="caution">
    <text evidence="11">The sequence shown here is derived from an EMBL/GenBank/DDBJ whole genome shotgun (WGS) entry which is preliminary data.</text>
</comment>
<evidence type="ECO:0000313" key="12">
    <source>
        <dbReference type="Proteomes" id="UP000248326"/>
    </source>
</evidence>
<dbReference type="RefSeq" id="WP_245901177.1">
    <property type="nucleotide sequence ID" value="NZ_QJSX01000021.1"/>
</dbReference>
<dbReference type="InterPro" id="IPR003439">
    <property type="entry name" value="ABC_transporter-like_ATP-bd"/>
</dbReference>
<feature type="transmembrane region" description="Helical" evidence="8">
    <location>
        <begin position="264"/>
        <end position="285"/>
    </location>
</feature>
<evidence type="ECO:0000256" key="3">
    <source>
        <dbReference type="ARBA" id="ARBA00022692"/>
    </source>
</evidence>
<dbReference type="InterPro" id="IPR027417">
    <property type="entry name" value="P-loop_NTPase"/>
</dbReference>
<dbReference type="Gene3D" id="1.20.1560.10">
    <property type="entry name" value="ABC transporter type 1, transmembrane domain"/>
    <property type="match status" value="1"/>
</dbReference>
<evidence type="ECO:0000256" key="6">
    <source>
        <dbReference type="ARBA" id="ARBA00022989"/>
    </source>
</evidence>
<evidence type="ECO:0000259" key="10">
    <source>
        <dbReference type="PROSITE" id="PS50929"/>
    </source>
</evidence>
<sequence length="608" mass="67747">MTATPAPAPTASEAHLRARLLIFAKPYWRVAALALVTMLTFALVDTALVSVLRRAVDEALAPIGAFRDLTPARRYDRLLGLAEVYGSLALAAFGLRYGQMYVLTQLGQLVVRDLRRALFAKFQRLPLAYFDRNPVGRLMTRVTSDVDAIQQFLTQGLVGLAQDALLLLVFATAMLVYDWRLALVAFGALPVMVLVTSWLRGHMRTAFRETRTRQAIVNANLAENISGMSTVQLFGREARHRHDFGLLNASLLSANLDTIKWYSLFYPTVALIAELGLALTLWYGGLRTLEGAVTIGTLVAMMELLRRLLVPLQDLADKFNILQAAMASAERIFEVLDEPETLPDSPRPRPLRHLAGRVDFEDVWFSYHPSGQDVPDDAWVLRELDLHIQPGESVALVGATGAGKTSVISLVSRFYDVQRGTVKVDGVDVRDYAQRDLRRHVGVVLQDVFLFTGTILSNLTLGDERLSRDRVIEVCRFVGAHDFIVELANGYDTPVQERGATLSTGQKQLLAFARALLQNPDVILVLDEATANIDTETEQRLQEALEKLMMGRTSIIIAHRLSTIEHVDRIVVMRAGRVVEQGRHAELLARNGEYARLHADQRRRVEEA</sequence>